<organism evidence="11">
    <name type="scientific">Alexandrium monilatum</name>
    <dbReference type="NCBI Taxonomy" id="311494"/>
    <lineage>
        <taxon>Eukaryota</taxon>
        <taxon>Sar</taxon>
        <taxon>Alveolata</taxon>
        <taxon>Dinophyceae</taxon>
        <taxon>Gonyaulacales</taxon>
        <taxon>Pyrocystaceae</taxon>
        <taxon>Alexandrium</taxon>
    </lineage>
</organism>
<comment type="subcellular location">
    <subcellularLocation>
        <location evidence="1">Membrane</location>
        <topology evidence="1">Peripheral membrane protein</topology>
    </subcellularLocation>
</comment>
<dbReference type="InterPro" id="IPR036771">
    <property type="entry name" value="ATPsynth_dsu/esu_N"/>
</dbReference>
<protein>
    <recommendedName>
        <fullName evidence="12">ATP synthase F1 complex delta/epsilon subunit N-terminal domain-containing protein</fullName>
    </recommendedName>
</protein>
<evidence type="ECO:0000256" key="3">
    <source>
        <dbReference type="ARBA" id="ARBA00022448"/>
    </source>
</evidence>
<reference evidence="11" key="1">
    <citation type="submission" date="2021-01" db="EMBL/GenBank/DDBJ databases">
        <authorList>
            <person name="Corre E."/>
            <person name="Pelletier E."/>
            <person name="Niang G."/>
            <person name="Scheremetjew M."/>
            <person name="Finn R."/>
            <person name="Kale V."/>
            <person name="Holt S."/>
            <person name="Cochrane G."/>
            <person name="Meng A."/>
            <person name="Brown T."/>
            <person name="Cohen L."/>
        </authorList>
    </citation>
    <scope>NUCLEOTIDE SEQUENCE</scope>
    <source>
        <strain evidence="11">CCMP3105</strain>
    </source>
</reference>
<dbReference type="Pfam" id="PF00401">
    <property type="entry name" value="ATP-synt_DE"/>
    <property type="match status" value="1"/>
</dbReference>
<evidence type="ECO:0000313" key="11">
    <source>
        <dbReference type="EMBL" id="CAE4624077.1"/>
    </source>
</evidence>
<dbReference type="HAMAP" id="MF_00530">
    <property type="entry name" value="ATP_synth_epsil_bac"/>
    <property type="match status" value="1"/>
</dbReference>
<evidence type="ECO:0000256" key="7">
    <source>
        <dbReference type="ARBA" id="ARBA00023310"/>
    </source>
</evidence>
<feature type="signal peptide" evidence="8">
    <location>
        <begin position="1"/>
        <end position="22"/>
    </location>
</feature>
<feature type="domain" description="ATP synthase epsilon subunit C-terminal" evidence="9">
    <location>
        <begin position="144"/>
        <end position="188"/>
    </location>
</feature>
<evidence type="ECO:0000256" key="1">
    <source>
        <dbReference type="ARBA" id="ARBA00004170"/>
    </source>
</evidence>
<evidence type="ECO:0000256" key="8">
    <source>
        <dbReference type="SAM" id="SignalP"/>
    </source>
</evidence>
<dbReference type="NCBIfam" id="TIGR01216">
    <property type="entry name" value="ATP_synt_epsi"/>
    <property type="match status" value="1"/>
</dbReference>
<keyword evidence="8" id="KW-0732">Signal</keyword>
<dbReference type="InterPro" id="IPR001469">
    <property type="entry name" value="ATP_synth_F1_dsu/esu"/>
</dbReference>
<feature type="chain" id="PRO_5031078951" description="ATP synthase F1 complex delta/epsilon subunit N-terminal domain-containing protein" evidence="8">
    <location>
        <begin position="23"/>
        <end position="194"/>
    </location>
</feature>
<keyword evidence="5" id="KW-0472">Membrane</keyword>
<dbReference type="InterPro" id="IPR020546">
    <property type="entry name" value="ATP_synth_F1_dsu/esu_N"/>
</dbReference>
<accession>A0A7S4RSU9</accession>
<evidence type="ECO:0000256" key="5">
    <source>
        <dbReference type="ARBA" id="ARBA00023136"/>
    </source>
</evidence>
<dbReference type="SUPFAM" id="SSF51344">
    <property type="entry name" value="Epsilon subunit of F1F0-ATP synthase N-terminal domain"/>
    <property type="match status" value="1"/>
</dbReference>
<name>A0A7S4RSU9_9DINO</name>
<dbReference type="InterPro" id="IPR020547">
    <property type="entry name" value="ATP_synth_F1_esu_C"/>
</dbReference>
<dbReference type="EMBL" id="HBNR01056939">
    <property type="protein sequence ID" value="CAE4624077.1"/>
    <property type="molecule type" value="Transcribed_RNA"/>
</dbReference>
<keyword evidence="6" id="KW-0139">CF(1)</keyword>
<dbReference type="Gene3D" id="2.60.15.10">
    <property type="entry name" value="F0F1 ATP synthase delta/epsilon subunit, N-terminal"/>
    <property type="match status" value="1"/>
</dbReference>
<evidence type="ECO:0000259" key="9">
    <source>
        <dbReference type="Pfam" id="PF00401"/>
    </source>
</evidence>
<dbReference type="AlphaFoldDB" id="A0A7S4RSU9"/>
<comment type="similarity">
    <text evidence="2">Belongs to the ATPase epsilon chain family.</text>
</comment>
<keyword evidence="4" id="KW-0406">Ion transport</keyword>
<keyword evidence="3" id="KW-0813">Transport</keyword>
<dbReference type="GO" id="GO:0046933">
    <property type="term" value="F:proton-transporting ATP synthase activity, rotational mechanism"/>
    <property type="evidence" value="ECO:0007669"/>
    <property type="project" value="InterPro"/>
</dbReference>
<dbReference type="Pfam" id="PF02823">
    <property type="entry name" value="ATP-synt_DE_N"/>
    <property type="match status" value="1"/>
</dbReference>
<dbReference type="GO" id="GO:0045259">
    <property type="term" value="C:proton-transporting ATP synthase complex"/>
    <property type="evidence" value="ECO:0007669"/>
    <property type="project" value="UniProtKB-KW"/>
</dbReference>
<evidence type="ECO:0000259" key="10">
    <source>
        <dbReference type="Pfam" id="PF02823"/>
    </source>
</evidence>
<gene>
    <name evidence="11" type="ORF">AMON00008_LOCUS40032</name>
</gene>
<dbReference type="PANTHER" id="PTHR13822:SF10">
    <property type="entry name" value="ATP SYNTHASE EPSILON CHAIN, CHLOROPLASTIC"/>
    <property type="match status" value="1"/>
</dbReference>
<dbReference type="PANTHER" id="PTHR13822">
    <property type="entry name" value="ATP SYNTHASE DELTA/EPSILON CHAIN"/>
    <property type="match status" value="1"/>
</dbReference>
<dbReference type="CDD" id="cd12152">
    <property type="entry name" value="F1-ATPase_delta"/>
    <property type="match status" value="1"/>
</dbReference>
<evidence type="ECO:0000256" key="4">
    <source>
        <dbReference type="ARBA" id="ARBA00023065"/>
    </source>
</evidence>
<proteinExistence type="inferred from homology"/>
<dbReference type="Gene3D" id="1.10.287.540">
    <property type="entry name" value="Helix hairpin bin"/>
    <property type="match status" value="1"/>
</dbReference>
<evidence type="ECO:0000256" key="2">
    <source>
        <dbReference type="ARBA" id="ARBA00005712"/>
    </source>
</evidence>
<feature type="domain" description="ATP synthase F1 complex delta/epsilon subunit N-terminal" evidence="10">
    <location>
        <begin position="63"/>
        <end position="139"/>
    </location>
</feature>
<evidence type="ECO:0008006" key="12">
    <source>
        <dbReference type="Google" id="ProtNLM"/>
    </source>
</evidence>
<evidence type="ECO:0000256" key="6">
    <source>
        <dbReference type="ARBA" id="ARBA00023196"/>
    </source>
</evidence>
<keyword evidence="7" id="KW-0066">ATP synthesis</keyword>
<sequence length="194" mass="20428">MARTQALPVLACAFAVLQLVRQTGLLFSGAGTSRSLRQSSPRRSLTALRAEEGSAGSGSDRVQLKVLSPEGLGVTEAVSEVVLPSASGQLGVLANHAPMMTALDIGVLRYKQAGQWKPLVVMGGFASVDSNQLSILVNDFEKVEDIDLDAAKKDMDSATSALEKADSKKVKLDATQSVKRAAARVQAAMFGQKK</sequence>